<gene>
    <name evidence="4" type="ORF">DM867_10360</name>
    <name evidence="6" type="ORF">DMP03_03375</name>
    <name evidence="5" type="ORF">DP108_10105</name>
</gene>
<accession>A0A5N5U4C5</accession>
<evidence type="ECO:0000313" key="4">
    <source>
        <dbReference type="EMBL" id="KAB7513373.1"/>
    </source>
</evidence>
<sequence length="255" mass="26971">MSERVALAFDGDVATLTIDRPAHLNALDTATLEALDAALEEARGEAQALVITGAGDDAFVAGADIAEMAEMNTTEAEAYSRLGHDVMSAVESFPAPVIAAINGYAIGGGCELALACDFRVASERAVVGHTEIDLGITPGWGGTQRLPRLVGDETARRLIMFGERIDASDAYNLGLVGEVIAHDDLDDHAAAMAADLAAKPTTAMRAAKESLNQARTTDLAAGLDFERRTWASLFDTDDQREGMAAFLDDRDPDFE</sequence>
<comment type="similarity">
    <text evidence="1 3">Belongs to the enoyl-CoA hydratase/isomerase family.</text>
</comment>
<dbReference type="PANTHER" id="PTHR11941:SF54">
    <property type="entry name" value="ENOYL-COA HYDRATASE, MITOCHONDRIAL"/>
    <property type="match status" value="1"/>
</dbReference>
<dbReference type="SUPFAM" id="SSF52096">
    <property type="entry name" value="ClpP/crotonase"/>
    <property type="match status" value="1"/>
</dbReference>
<name>A0A5N5U4C5_9EURY</name>
<comment type="caution">
    <text evidence="4">The sequence shown here is derived from an EMBL/GenBank/DDBJ whole genome shotgun (WGS) entry which is preliminary data.</text>
</comment>
<dbReference type="InterPro" id="IPR029045">
    <property type="entry name" value="ClpP/crotonase-like_dom_sf"/>
</dbReference>
<dbReference type="GO" id="GO:0016853">
    <property type="term" value="F:isomerase activity"/>
    <property type="evidence" value="ECO:0007669"/>
    <property type="project" value="UniProtKB-KW"/>
</dbReference>
<evidence type="ECO:0000313" key="6">
    <source>
        <dbReference type="EMBL" id="KAB7518411.1"/>
    </source>
</evidence>
<accession>A0A5N5UIT2</accession>
<evidence type="ECO:0000256" key="3">
    <source>
        <dbReference type="RuleBase" id="RU003707"/>
    </source>
</evidence>
<dbReference type="FunFam" id="1.10.12.10:FF:000001">
    <property type="entry name" value="Probable enoyl-CoA hydratase, mitochondrial"/>
    <property type="match status" value="1"/>
</dbReference>
<evidence type="ECO:0000313" key="5">
    <source>
        <dbReference type="EMBL" id="KAB7517356.1"/>
    </source>
</evidence>
<dbReference type="GO" id="GO:0006635">
    <property type="term" value="P:fatty acid beta-oxidation"/>
    <property type="evidence" value="ECO:0007669"/>
    <property type="project" value="TreeGrafter"/>
</dbReference>
<keyword evidence="9" id="KW-1185">Reference proteome</keyword>
<evidence type="ECO:0000313" key="7">
    <source>
        <dbReference type="Proteomes" id="UP000326207"/>
    </source>
</evidence>
<dbReference type="PROSITE" id="PS00166">
    <property type="entry name" value="ENOYL_COA_HYDRATASE"/>
    <property type="match status" value="1"/>
</dbReference>
<dbReference type="InterPro" id="IPR001753">
    <property type="entry name" value="Enoyl-CoA_hydra/iso"/>
</dbReference>
<dbReference type="RefSeq" id="WP_152119301.1">
    <property type="nucleotide sequence ID" value="NZ_QJOW01000001.1"/>
</dbReference>
<dbReference type="Gene3D" id="1.10.12.10">
    <property type="entry name" value="Lyase 2-enoyl-coa Hydratase, Chain A, domain 2"/>
    <property type="match status" value="1"/>
</dbReference>
<evidence type="ECO:0000313" key="9">
    <source>
        <dbReference type="Proteomes" id="UP000326865"/>
    </source>
</evidence>
<dbReference type="EMBL" id="QKKZ01000004">
    <property type="protein sequence ID" value="KAB7513373.1"/>
    <property type="molecule type" value="Genomic_DNA"/>
</dbReference>
<dbReference type="CDD" id="cd06558">
    <property type="entry name" value="crotonase-like"/>
    <property type="match status" value="1"/>
</dbReference>
<organism evidence="4 9">
    <name type="scientific">Halosegnis rubeus</name>
    <dbReference type="NCBI Taxonomy" id="2212850"/>
    <lineage>
        <taxon>Archaea</taxon>
        <taxon>Methanobacteriati</taxon>
        <taxon>Methanobacteriota</taxon>
        <taxon>Stenosarchaea group</taxon>
        <taxon>Halobacteria</taxon>
        <taxon>Halobacteriales</taxon>
        <taxon>Natronomonadaceae</taxon>
        <taxon>Halosegnis</taxon>
    </lineage>
</organism>
<dbReference type="Pfam" id="PF00378">
    <property type="entry name" value="ECH_1"/>
    <property type="match status" value="1"/>
</dbReference>
<evidence type="ECO:0000256" key="1">
    <source>
        <dbReference type="ARBA" id="ARBA00005254"/>
    </source>
</evidence>
<protein>
    <submittedName>
        <fullName evidence="4">Enoyl-CoA hydratase/isomerase family protein</fullName>
    </submittedName>
</protein>
<dbReference type="AlphaFoldDB" id="A0A5N5U4C5"/>
<evidence type="ECO:0000256" key="2">
    <source>
        <dbReference type="ARBA" id="ARBA00023239"/>
    </source>
</evidence>
<evidence type="ECO:0000313" key="8">
    <source>
        <dbReference type="Proteomes" id="UP000326302"/>
    </source>
</evidence>
<dbReference type="FunFam" id="3.90.226.10:FF:000009">
    <property type="entry name" value="Carnitinyl-CoA dehydratase"/>
    <property type="match status" value="1"/>
</dbReference>
<dbReference type="Proteomes" id="UP000326865">
    <property type="component" value="Unassembled WGS sequence"/>
</dbReference>
<dbReference type="EMBL" id="QJOW01000001">
    <property type="protein sequence ID" value="KAB7518411.1"/>
    <property type="molecule type" value="Genomic_DNA"/>
</dbReference>
<dbReference type="PANTHER" id="PTHR11941">
    <property type="entry name" value="ENOYL-COA HYDRATASE-RELATED"/>
    <property type="match status" value="1"/>
</dbReference>
<proteinExistence type="inferred from homology"/>
<dbReference type="InterPro" id="IPR014748">
    <property type="entry name" value="Enoyl-CoA_hydra_C"/>
</dbReference>
<dbReference type="Gene3D" id="3.90.226.10">
    <property type="entry name" value="2-enoyl-CoA Hydratase, Chain A, domain 1"/>
    <property type="match status" value="1"/>
</dbReference>
<dbReference type="OrthoDB" id="27846at2157"/>
<dbReference type="InterPro" id="IPR018376">
    <property type="entry name" value="Enoyl-CoA_hyd/isom_CS"/>
</dbReference>
<dbReference type="EMBL" id="QMDY01000005">
    <property type="protein sequence ID" value="KAB7517356.1"/>
    <property type="molecule type" value="Genomic_DNA"/>
</dbReference>
<accession>A0A5N5UF68</accession>
<dbReference type="Proteomes" id="UP000326207">
    <property type="component" value="Unassembled WGS sequence"/>
</dbReference>
<keyword evidence="2" id="KW-0456">Lyase</keyword>
<reference evidence="7 8" key="1">
    <citation type="submission" date="2019-10" db="EMBL/GenBank/DDBJ databases">
        <title>Unraveling microbial dark matter from salterns through culturing: the case of the genus Halosegnis.</title>
        <authorList>
            <person name="Duran-Viseras A."/>
            <person name="Andrei A.-S."/>
            <person name="Vera-Gargallo B."/>
            <person name="Ghai R."/>
            <person name="Sanchez-Porro C."/>
            <person name="Ventosa A."/>
        </authorList>
    </citation>
    <scope>NUCLEOTIDE SEQUENCE [LARGE SCALE GENOMIC DNA]</scope>
    <source>
        <strain evidence="6 8">F17-44</strain>
        <strain evidence="4 9">F18-79</strain>
        <strain evidence="5 7">F19-13</strain>
    </source>
</reference>
<dbReference type="Proteomes" id="UP000326302">
    <property type="component" value="Unassembled WGS sequence"/>
</dbReference>
<keyword evidence="4" id="KW-0413">Isomerase</keyword>
<dbReference type="GO" id="GO:0016836">
    <property type="term" value="F:hydro-lyase activity"/>
    <property type="evidence" value="ECO:0007669"/>
    <property type="project" value="UniProtKB-ARBA"/>
</dbReference>